<dbReference type="OrthoDB" id="1304790at2759"/>
<dbReference type="AlphaFoldDB" id="A0A9J5ZI21"/>
<evidence type="ECO:0000313" key="2">
    <source>
        <dbReference type="Proteomes" id="UP000824120"/>
    </source>
</evidence>
<proteinExistence type="predicted"/>
<gene>
    <name evidence="1" type="ORF">H5410_023366</name>
</gene>
<reference evidence="1 2" key="1">
    <citation type="submission" date="2020-09" db="EMBL/GenBank/DDBJ databases">
        <title>De no assembly of potato wild relative species, Solanum commersonii.</title>
        <authorList>
            <person name="Cho K."/>
        </authorList>
    </citation>
    <scope>NUCLEOTIDE SEQUENCE [LARGE SCALE GENOMIC DNA]</scope>
    <source>
        <strain evidence="1">LZ3.2</strain>
        <tissue evidence="1">Leaf</tissue>
    </source>
</reference>
<sequence length="82" mass="9474">MATNMTEIKSMIERITLEMGNVSMRQTQIEDHHEKSFAILKESLEAAKMTDKGKKAEIETILVRSPIKTKKYMPLCRPHQNN</sequence>
<dbReference type="Proteomes" id="UP000824120">
    <property type="component" value="Chromosome 4"/>
</dbReference>
<comment type="caution">
    <text evidence="1">The sequence shown here is derived from an EMBL/GenBank/DDBJ whole genome shotgun (WGS) entry which is preliminary data.</text>
</comment>
<name>A0A9J5ZI21_SOLCO</name>
<accession>A0A9J5ZI21</accession>
<evidence type="ECO:0000313" key="1">
    <source>
        <dbReference type="EMBL" id="KAG5612085.1"/>
    </source>
</evidence>
<dbReference type="EMBL" id="JACXVP010000004">
    <property type="protein sequence ID" value="KAG5612085.1"/>
    <property type="molecule type" value="Genomic_DNA"/>
</dbReference>
<organism evidence="1 2">
    <name type="scientific">Solanum commersonii</name>
    <name type="common">Commerson's wild potato</name>
    <name type="synonym">Commerson's nightshade</name>
    <dbReference type="NCBI Taxonomy" id="4109"/>
    <lineage>
        <taxon>Eukaryota</taxon>
        <taxon>Viridiplantae</taxon>
        <taxon>Streptophyta</taxon>
        <taxon>Embryophyta</taxon>
        <taxon>Tracheophyta</taxon>
        <taxon>Spermatophyta</taxon>
        <taxon>Magnoliopsida</taxon>
        <taxon>eudicotyledons</taxon>
        <taxon>Gunneridae</taxon>
        <taxon>Pentapetalae</taxon>
        <taxon>asterids</taxon>
        <taxon>lamiids</taxon>
        <taxon>Solanales</taxon>
        <taxon>Solanaceae</taxon>
        <taxon>Solanoideae</taxon>
        <taxon>Solaneae</taxon>
        <taxon>Solanum</taxon>
    </lineage>
</organism>
<keyword evidence="2" id="KW-1185">Reference proteome</keyword>
<protein>
    <submittedName>
        <fullName evidence="1">Uncharacterized protein</fullName>
    </submittedName>
</protein>